<dbReference type="AlphaFoldDB" id="A0A6F9XNC8"/>
<proteinExistence type="predicted"/>
<name>A0A6F9XNC8_9LACO</name>
<gene>
    <name evidence="1" type="ORF">SY212_18130</name>
</gene>
<evidence type="ECO:0008006" key="2">
    <source>
        <dbReference type="Google" id="ProtNLM"/>
    </source>
</evidence>
<organism evidence="1">
    <name type="scientific">Ligilactobacillus agilis</name>
    <dbReference type="NCBI Taxonomy" id="1601"/>
    <lineage>
        <taxon>Bacteria</taxon>
        <taxon>Bacillati</taxon>
        <taxon>Bacillota</taxon>
        <taxon>Bacilli</taxon>
        <taxon>Lactobacillales</taxon>
        <taxon>Lactobacillaceae</taxon>
        <taxon>Ligilactobacillus</taxon>
    </lineage>
</organism>
<sequence length="69" mass="7986">MTNLTYKERMTVQLMRNKKAGLKPANQADIAKKFGLSPMYVSIVVNEIQFGKKSNEWRRKFAEYAGMEV</sequence>
<dbReference type="Proteomes" id="UP000494265">
    <property type="component" value="Unassembled WGS sequence"/>
</dbReference>
<reference evidence="1" key="1">
    <citation type="submission" date="2019-10" db="EMBL/GenBank/DDBJ databases">
        <title>Lactobacillus agilis SY212 Whole Genome Sequencing Project.</title>
        <authorList>
            <person name="Suzuki S."/>
            <person name="Endo A."/>
            <person name="Maeno S."/>
            <person name="Shiwa Y."/>
            <person name="Matsutani M."/>
            <person name="Kajikawa A."/>
        </authorList>
    </citation>
    <scope>NUCLEOTIDE SEQUENCE</scope>
    <source>
        <strain evidence="1">SY212</strain>
    </source>
</reference>
<protein>
    <recommendedName>
        <fullName evidence="2">XRE family transcriptional regulator</fullName>
    </recommendedName>
</protein>
<dbReference type="EMBL" id="BLAM01000179">
    <property type="protein sequence ID" value="GET06783.1"/>
    <property type="molecule type" value="Genomic_DNA"/>
</dbReference>
<evidence type="ECO:0000313" key="1">
    <source>
        <dbReference type="EMBL" id="GET06783.1"/>
    </source>
</evidence>
<dbReference type="RefSeq" id="WP_172585052.1">
    <property type="nucleotide sequence ID" value="NZ_BLAM01000179.1"/>
</dbReference>
<accession>A0A6F9XNC8</accession>
<comment type="caution">
    <text evidence="1">The sequence shown here is derived from an EMBL/GenBank/DDBJ whole genome shotgun (WGS) entry which is preliminary data.</text>
</comment>